<dbReference type="RefSeq" id="WP_138229520.1">
    <property type="nucleotide sequence ID" value="NZ_AP022577.1"/>
</dbReference>
<feature type="transmembrane region" description="Helical" evidence="1">
    <location>
        <begin position="37"/>
        <end position="56"/>
    </location>
</feature>
<dbReference type="EMBL" id="AP022577">
    <property type="protein sequence ID" value="BBX87093.1"/>
    <property type="molecule type" value="Genomic_DNA"/>
</dbReference>
<dbReference type="Proteomes" id="UP000465609">
    <property type="component" value="Chromosome"/>
</dbReference>
<gene>
    <name evidence="2" type="ORF">MAUB_49660</name>
</gene>
<evidence type="ECO:0000313" key="3">
    <source>
        <dbReference type="Proteomes" id="UP000465609"/>
    </source>
</evidence>
<name>A0ABN5YYW3_9MYCO</name>
<evidence type="ECO:0008006" key="4">
    <source>
        <dbReference type="Google" id="ProtNLM"/>
    </source>
</evidence>
<accession>A0ABN5YYW3</accession>
<keyword evidence="1" id="KW-0812">Transmembrane</keyword>
<sequence>MSDTPKTLREYVTNTAINTVPPLVAYYVLRMFDVEPYLALVGAIVTAAAQGALTMVRKRKVEPANVVVIVGAACSLTIALTTKNPRIVQALELVPMSLLVWSFAISGLLRKPNSKKVAGVVSPMLAEPALPDRGWTEQSIQDWHRLHTQLCVGLGLLCGVYPVFALYLIVNYPVDLSQFVIVATGPTLVVLSIVFAVARIRRFVGQHDALASASACGDRESRR</sequence>
<evidence type="ECO:0000256" key="1">
    <source>
        <dbReference type="SAM" id="Phobius"/>
    </source>
</evidence>
<protein>
    <recommendedName>
        <fullName evidence="4">Intracellular septation protein A</fullName>
    </recommendedName>
</protein>
<organism evidence="2 3">
    <name type="scientific">Mycolicibacterium aubagnense</name>
    <dbReference type="NCBI Taxonomy" id="319707"/>
    <lineage>
        <taxon>Bacteria</taxon>
        <taxon>Bacillati</taxon>
        <taxon>Actinomycetota</taxon>
        <taxon>Actinomycetes</taxon>
        <taxon>Mycobacteriales</taxon>
        <taxon>Mycobacteriaceae</taxon>
        <taxon>Mycolicibacterium</taxon>
    </lineage>
</organism>
<evidence type="ECO:0000313" key="2">
    <source>
        <dbReference type="EMBL" id="BBX87093.1"/>
    </source>
</evidence>
<keyword evidence="1" id="KW-1133">Transmembrane helix</keyword>
<feature type="transmembrane region" description="Helical" evidence="1">
    <location>
        <begin position="87"/>
        <end position="109"/>
    </location>
</feature>
<feature type="transmembrane region" description="Helical" evidence="1">
    <location>
        <begin position="63"/>
        <end position="81"/>
    </location>
</feature>
<proteinExistence type="predicted"/>
<dbReference type="NCBIfam" id="NF041646">
    <property type="entry name" value="VC0807_fam"/>
    <property type="match status" value="1"/>
</dbReference>
<feature type="transmembrane region" description="Helical" evidence="1">
    <location>
        <begin position="176"/>
        <end position="198"/>
    </location>
</feature>
<reference evidence="2 3" key="1">
    <citation type="journal article" date="2019" name="Emerg. Microbes Infect.">
        <title>Comprehensive subspecies identification of 175 nontuberculous mycobacteria species based on 7547 genomic profiles.</title>
        <authorList>
            <person name="Matsumoto Y."/>
            <person name="Kinjo T."/>
            <person name="Motooka D."/>
            <person name="Nabeya D."/>
            <person name="Jung N."/>
            <person name="Uechi K."/>
            <person name="Horii T."/>
            <person name="Iida T."/>
            <person name="Fujita J."/>
            <person name="Nakamura S."/>
        </authorList>
    </citation>
    <scope>NUCLEOTIDE SEQUENCE [LARGE SCALE GENOMIC DNA]</scope>
    <source>
        <strain evidence="2 3">JCM 15296</strain>
    </source>
</reference>
<keyword evidence="3" id="KW-1185">Reference proteome</keyword>
<feature type="transmembrane region" description="Helical" evidence="1">
    <location>
        <begin position="150"/>
        <end position="170"/>
    </location>
</feature>
<keyword evidence="1" id="KW-0472">Membrane</keyword>